<dbReference type="OrthoDB" id="4866962at2759"/>
<evidence type="ECO:0000256" key="1">
    <source>
        <dbReference type="SAM" id="MobiDB-lite"/>
    </source>
</evidence>
<keyword evidence="2" id="KW-0472">Membrane</keyword>
<evidence type="ECO:0000313" key="4">
    <source>
        <dbReference type="Proteomes" id="UP000076881"/>
    </source>
</evidence>
<evidence type="ECO:0000313" key="3">
    <source>
        <dbReference type="EMBL" id="OAA81964.1"/>
    </source>
</evidence>
<comment type="caution">
    <text evidence="3">The sequence shown here is derived from an EMBL/GenBank/DDBJ whole genome shotgun (WGS) entry which is preliminary data.</text>
</comment>
<keyword evidence="4" id="KW-1185">Reference proteome</keyword>
<dbReference type="Proteomes" id="UP000076881">
    <property type="component" value="Unassembled WGS sequence"/>
</dbReference>
<proteinExistence type="predicted"/>
<feature type="transmembrane region" description="Helical" evidence="2">
    <location>
        <begin position="6"/>
        <end position="31"/>
    </location>
</feature>
<evidence type="ECO:0000256" key="2">
    <source>
        <dbReference type="SAM" id="Phobius"/>
    </source>
</evidence>
<organism evidence="3 4">
    <name type="scientific">Akanthomyces lecanii RCEF 1005</name>
    <dbReference type="NCBI Taxonomy" id="1081108"/>
    <lineage>
        <taxon>Eukaryota</taxon>
        <taxon>Fungi</taxon>
        <taxon>Dikarya</taxon>
        <taxon>Ascomycota</taxon>
        <taxon>Pezizomycotina</taxon>
        <taxon>Sordariomycetes</taxon>
        <taxon>Hypocreomycetidae</taxon>
        <taxon>Hypocreales</taxon>
        <taxon>Cordycipitaceae</taxon>
        <taxon>Akanthomyces</taxon>
        <taxon>Cordyceps confragosa</taxon>
    </lineage>
</organism>
<accession>A0A168KPE0</accession>
<feature type="region of interest" description="Disordered" evidence="1">
    <location>
        <begin position="211"/>
        <end position="230"/>
    </location>
</feature>
<keyword evidence="2" id="KW-0812">Transmembrane</keyword>
<protein>
    <submittedName>
        <fullName evidence="3">Uncharacterized protein</fullName>
    </submittedName>
</protein>
<dbReference type="AlphaFoldDB" id="A0A168KPE0"/>
<sequence length="257" mass="28475">MIFSQSPVIFIACILGLALFAILVWFGFYLVRHRPYLAKPVDAEQALDCMPRPARGEALPEYSRQHHPPVYCVDDLACPPPSYQAVFTRHSAPTPDELRVLHRRLEKLQRRRRRRSGGGDMTAGETAIRDSEIRCLAQWIERLEMLRDEEEQDAGPALPGRRRTVRLVQSESEPAMLLSRSATVRGSSAAAAQQGSTLGRSATEPGLVCFAPSREVAPPPTPMAAPTSPTAAEMDLQLAELRQQLMRVLPSGPSTER</sequence>
<dbReference type="EMBL" id="AZHF01000001">
    <property type="protein sequence ID" value="OAA81964.1"/>
    <property type="molecule type" value="Genomic_DNA"/>
</dbReference>
<reference evidence="3 4" key="1">
    <citation type="journal article" date="2016" name="Genome Biol. Evol.">
        <title>Divergent and convergent evolution of fungal pathogenicity.</title>
        <authorList>
            <person name="Shang Y."/>
            <person name="Xiao G."/>
            <person name="Zheng P."/>
            <person name="Cen K."/>
            <person name="Zhan S."/>
            <person name="Wang C."/>
        </authorList>
    </citation>
    <scope>NUCLEOTIDE SEQUENCE [LARGE SCALE GENOMIC DNA]</scope>
    <source>
        <strain evidence="3 4">RCEF 1005</strain>
    </source>
</reference>
<name>A0A168KPE0_CORDF</name>
<gene>
    <name evidence="3" type="ORF">LEL_01509</name>
</gene>
<keyword evidence="2" id="KW-1133">Transmembrane helix</keyword>